<evidence type="ECO:0000313" key="3">
    <source>
        <dbReference type="Proteomes" id="UP000265520"/>
    </source>
</evidence>
<name>A0A392TSS2_9FABA</name>
<comment type="caution">
    <text evidence="2">The sequence shown here is derived from an EMBL/GenBank/DDBJ whole genome shotgun (WGS) entry which is preliminary data.</text>
</comment>
<dbReference type="EMBL" id="LXQA010649381">
    <property type="protein sequence ID" value="MCI64102.1"/>
    <property type="molecule type" value="Genomic_DNA"/>
</dbReference>
<evidence type="ECO:0000313" key="2">
    <source>
        <dbReference type="EMBL" id="MCI64102.1"/>
    </source>
</evidence>
<dbReference type="AlphaFoldDB" id="A0A392TSS2"/>
<evidence type="ECO:0000256" key="1">
    <source>
        <dbReference type="SAM" id="MobiDB-lite"/>
    </source>
</evidence>
<feature type="non-terminal residue" evidence="2">
    <location>
        <position position="46"/>
    </location>
</feature>
<organism evidence="2 3">
    <name type="scientific">Trifolium medium</name>
    <dbReference type="NCBI Taxonomy" id="97028"/>
    <lineage>
        <taxon>Eukaryota</taxon>
        <taxon>Viridiplantae</taxon>
        <taxon>Streptophyta</taxon>
        <taxon>Embryophyta</taxon>
        <taxon>Tracheophyta</taxon>
        <taxon>Spermatophyta</taxon>
        <taxon>Magnoliopsida</taxon>
        <taxon>eudicotyledons</taxon>
        <taxon>Gunneridae</taxon>
        <taxon>Pentapetalae</taxon>
        <taxon>rosids</taxon>
        <taxon>fabids</taxon>
        <taxon>Fabales</taxon>
        <taxon>Fabaceae</taxon>
        <taxon>Papilionoideae</taxon>
        <taxon>50 kb inversion clade</taxon>
        <taxon>NPAAA clade</taxon>
        <taxon>Hologalegina</taxon>
        <taxon>IRL clade</taxon>
        <taxon>Trifolieae</taxon>
        <taxon>Trifolium</taxon>
    </lineage>
</organism>
<accession>A0A392TSS2</accession>
<dbReference type="Proteomes" id="UP000265520">
    <property type="component" value="Unassembled WGS sequence"/>
</dbReference>
<sequence length="46" mass="4910">MPESAKTSCQKSLNFDGGARDESSADRENATVHPCKETGAAIQEIE</sequence>
<protein>
    <submittedName>
        <fullName evidence="2">Uncharacterized protein</fullName>
    </submittedName>
</protein>
<feature type="region of interest" description="Disordered" evidence="1">
    <location>
        <begin position="1"/>
        <end position="46"/>
    </location>
</feature>
<reference evidence="2 3" key="1">
    <citation type="journal article" date="2018" name="Front. Plant Sci.">
        <title>Red Clover (Trifolium pratense) and Zigzag Clover (T. medium) - A Picture of Genomic Similarities and Differences.</title>
        <authorList>
            <person name="Dluhosova J."/>
            <person name="Istvanek J."/>
            <person name="Nedelnik J."/>
            <person name="Repkova J."/>
        </authorList>
    </citation>
    <scope>NUCLEOTIDE SEQUENCE [LARGE SCALE GENOMIC DNA]</scope>
    <source>
        <strain evidence="3">cv. 10/8</strain>
        <tissue evidence="2">Leaf</tissue>
    </source>
</reference>
<feature type="compositionally biased region" description="Polar residues" evidence="1">
    <location>
        <begin position="1"/>
        <end position="13"/>
    </location>
</feature>
<keyword evidence="3" id="KW-1185">Reference proteome</keyword>
<feature type="compositionally biased region" description="Basic and acidic residues" evidence="1">
    <location>
        <begin position="18"/>
        <end position="36"/>
    </location>
</feature>
<proteinExistence type="predicted"/>